<name>A0ABS5BUW9_9BACT</name>
<accession>A0ABS5BUW9</accession>
<dbReference type="EMBL" id="JAGKQQ010000001">
    <property type="protein sequence ID" value="MBP3957520.1"/>
    <property type="molecule type" value="Genomic_DNA"/>
</dbReference>
<evidence type="ECO:0000256" key="1">
    <source>
        <dbReference type="SAM" id="MobiDB-lite"/>
    </source>
</evidence>
<keyword evidence="3" id="KW-1185">Reference proteome</keyword>
<comment type="caution">
    <text evidence="2">The sequence shown here is derived from an EMBL/GenBank/DDBJ whole genome shotgun (WGS) entry which is preliminary data.</text>
</comment>
<evidence type="ECO:0000313" key="2">
    <source>
        <dbReference type="EMBL" id="MBP3957520.1"/>
    </source>
</evidence>
<sequence length="69" mass="7480">MAIDLYFGLTRGVPMAALECHTSAVNERINRGLQHLALSVGSDPERAAMSRRAEVRQGKTMSFGPSESC</sequence>
<organism evidence="2 3">
    <name type="scientific">Gemmata palustris</name>
    <dbReference type="NCBI Taxonomy" id="2822762"/>
    <lineage>
        <taxon>Bacteria</taxon>
        <taxon>Pseudomonadati</taxon>
        <taxon>Planctomycetota</taxon>
        <taxon>Planctomycetia</taxon>
        <taxon>Gemmatales</taxon>
        <taxon>Gemmataceae</taxon>
        <taxon>Gemmata</taxon>
    </lineage>
</organism>
<feature type="compositionally biased region" description="Basic and acidic residues" evidence="1">
    <location>
        <begin position="44"/>
        <end position="57"/>
    </location>
</feature>
<protein>
    <submittedName>
        <fullName evidence="2">Uncharacterized protein</fullName>
    </submittedName>
</protein>
<dbReference type="Proteomes" id="UP000676565">
    <property type="component" value="Unassembled WGS sequence"/>
</dbReference>
<gene>
    <name evidence="2" type="ORF">J8F10_19915</name>
</gene>
<reference evidence="2 3" key="1">
    <citation type="submission" date="2021-04" db="EMBL/GenBank/DDBJ databases">
        <authorList>
            <person name="Ivanova A."/>
        </authorList>
    </citation>
    <scope>NUCLEOTIDE SEQUENCE [LARGE SCALE GENOMIC DNA]</scope>
    <source>
        <strain evidence="2 3">G18</strain>
    </source>
</reference>
<feature type="compositionally biased region" description="Polar residues" evidence="1">
    <location>
        <begin position="59"/>
        <end position="69"/>
    </location>
</feature>
<proteinExistence type="predicted"/>
<feature type="region of interest" description="Disordered" evidence="1">
    <location>
        <begin position="44"/>
        <end position="69"/>
    </location>
</feature>
<dbReference type="RefSeq" id="WP_210656643.1">
    <property type="nucleotide sequence ID" value="NZ_JAGKQQ010000001.1"/>
</dbReference>
<evidence type="ECO:0000313" key="3">
    <source>
        <dbReference type="Proteomes" id="UP000676565"/>
    </source>
</evidence>